<evidence type="ECO:0000256" key="4">
    <source>
        <dbReference type="ARBA" id="ARBA00022679"/>
    </source>
</evidence>
<gene>
    <name evidence="7" type="primary">gabT</name>
    <name evidence="7" type="ORF">J0656_18635</name>
</gene>
<comment type="cofactor">
    <cofactor evidence="1">
        <name>pyridoxal 5'-phosphate</name>
        <dbReference type="ChEBI" id="CHEBI:597326"/>
    </cofactor>
</comment>
<sequence>MTNLELQKRKEKAIARGQGNLNPIFIDHAKNAELWDVEGKRYIDFGAGIAVVNTGHVNNRITKSATDQLGKFVHAGFMITPYEAGVELAEKLNELVPIEDAKTMIVSTGAEAVENAIKIAKAYTKRSGVIAFHGGFHGRTHMGLGLTGKISPYKKGFGPFPNNIFHVPFPIPYYNITIEDSFRAMKNLFTSTISPDDVAAIILEPVQGEGGFNIAPPEFLSKLRELCTAHGILLICDEIQTGFARTGTFFATEQYGIEPDLMTLAKGLAGGFPLSAVVGKREIMDASENLGGTFAGSPVACAAALEVIDIIKSENLCDRANEIGKIVTQRLLDLQNEHSDVIGNVRNKGAMIAVEFVKNGDPDTPNPELAKAIVKKASENGLIILMCGIRGNAIRILTPLTIDNQILDEGLRILEESIVGLLKTKEYEKSYGH</sequence>
<keyword evidence="5 6" id="KW-0663">Pyridoxal phosphate</keyword>
<dbReference type="SUPFAM" id="SSF53383">
    <property type="entry name" value="PLP-dependent transferases"/>
    <property type="match status" value="1"/>
</dbReference>
<dbReference type="RefSeq" id="WP_207036633.1">
    <property type="nucleotide sequence ID" value="NZ_JAFLNL010000015.1"/>
</dbReference>
<dbReference type="InterPro" id="IPR005814">
    <property type="entry name" value="Aminotrans_3"/>
</dbReference>
<proteinExistence type="inferred from homology"/>
<accession>A0ABS3GAH0</accession>
<dbReference type="Gene3D" id="3.40.640.10">
    <property type="entry name" value="Type I PLP-dependent aspartate aminotransferase-like (Major domain)"/>
    <property type="match status" value="1"/>
</dbReference>
<dbReference type="InterPro" id="IPR050103">
    <property type="entry name" value="Class-III_PLP-dep_AT"/>
</dbReference>
<dbReference type="PANTHER" id="PTHR11986">
    <property type="entry name" value="AMINOTRANSFERASE CLASS III"/>
    <property type="match status" value="1"/>
</dbReference>
<evidence type="ECO:0000313" key="8">
    <source>
        <dbReference type="Proteomes" id="UP000664044"/>
    </source>
</evidence>
<keyword evidence="4 7" id="KW-0808">Transferase</keyword>
<dbReference type="PROSITE" id="PS00600">
    <property type="entry name" value="AA_TRANSFER_CLASS_3"/>
    <property type="match status" value="1"/>
</dbReference>
<keyword evidence="3 7" id="KW-0032">Aminotransferase</keyword>
<comment type="caution">
    <text evidence="7">The sequence shown here is derived from an EMBL/GenBank/DDBJ whole genome shotgun (WGS) entry which is preliminary data.</text>
</comment>
<evidence type="ECO:0000256" key="2">
    <source>
        <dbReference type="ARBA" id="ARBA00008954"/>
    </source>
</evidence>
<dbReference type="InterPro" id="IPR049704">
    <property type="entry name" value="Aminotrans_3_PPA_site"/>
</dbReference>
<dbReference type="CDD" id="cd00610">
    <property type="entry name" value="OAT_like"/>
    <property type="match status" value="1"/>
</dbReference>
<dbReference type="Proteomes" id="UP000664044">
    <property type="component" value="Unassembled WGS sequence"/>
</dbReference>
<evidence type="ECO:0000256" key="3">
    <source>
        <dbReference type="ARBA" id="ARBA00022576"/>
    </source>
</evidence>
<protein>
    <submittedName>
        <fullName evidence="7">4-aminobutyrate--2-oxoglutarate transaminase</fullName>
        <ecNumber evidence="7">2.6.1.19</ecNumber>
    </submittedName>
</protein>
<evidence type="ECO:0000256" key="1">
    <source>
        <dbReference type="ARBA" id="ARBA00001933"/>
    </source>
</evidence>
<dbReference type="InterPro" id="IPR015422">
    <property type="entry name" value="PyrdxlP-dep_Trfase_small"/>
</dbReference>
<comment type="similarity">
    <text evidence="2 6">Belongs to the class-III pyridoxal-phosphate-dependent aminotransferase family.</text>
</comment>
<dbReference type="InterPro" id="IPR015421">
    <property type="entry name" value="PyrdxlP-dep_Trfase_major"/>
</dbReference>
<dbReference type="PIRSF" id="PIRSF000521">
    <property type="entry name" value="Transaminase_4ab_Lys_Orn"/>
    <property type="match status" value="1"/>
</dbReference>
<dbReference type="Gene3D" id="3.90.1150.10">
    <property type="entry name" value="Aspartate Aminotransferase, domain 1"/>
    <property type="match status" value="1"/>
</dbReference>
<dbReference type="Pfam" id="PF00202">
    <property type="entry name" value="Aminotran_3"/>
    <property type="match status" value="1"/>
</dbReference>
<keyword evidence="8" id="KW-1185">Reference proteome</keyword>
<name>A0ABS3GAH0_9FLAO</name>
<reference evidence="7 8" key="1">
    <citation type="submission" date="2021-03" db="EMBL/GenBank/DDBJ databases">
        <title>Muricauda lutimaris sp. nov. and Muricauda ruestringensis sp. nov, two marine members of the Flavobacteriaceae isolated from deep sea sediments of Western Pacific.</title>
        <authorList>
            <person name="Zhao S."/>
            <person name="Liu R."/>
        </authorList>
    </citation>
    <scope>NUCLEOTIDE SEQUENCE [LARGE SCALE GENOMIC DNA]</scope>
    <source>
        <strain evidence="7 8">BC31-1-A7</strain>
    </source>
</reference>
<organism evidence="7 8">
    <name type="scientific">Flagellimonas aurea</name>
    <dbReference type="NCBI Taxonomy" id="2915619"/>
    <lineage>
        <taxon>Bacteria</taxon>
        <taxon>Pseudomonadati</taxon>
        <taxon>Bacteroidota</taxon>
        <taxon>Flavobacteriia</taxon>
        <taxon>Flavobacteriales</taxon>
        <taxon>Flavobacteriaceae</taxon>
        <taxon>Flagellimonas</taxon>
    </lineage>
</organism>
<evidence type="ECO:0000256" key="6">
    <source>
        <dbReference type="RuleBase" id="RU003560"/>
    </source>
</evidence>
<dbReference type="InterPro" id="IPR015424">
    <property type="entry name" value="PyrdxlP-dep_Trfase"/>
</dbReference>
<dbReference type="InterPro" id="IPR004632">
    <property type="entry name" value="4NH2But_aminotransferase_bac"/>
</dbReference>
<evidence type="ECO:0000256" key="5">
    <source>
        <dbReference type="ARBA" id="ARBA00022898"/>
    </source>
</evidence>
<dbReference type="EC" id="2.6.1.19" evidence="7"/>
<dbReference type="GO" id="GO:0034386">
    <property type="term" value="F:4-aminobutyrate:2-oxoglutarate transaminase activity"/>
    <property type="evidence" value="ECO:0007669"/>
    <property type="project" value="UniProtKB-EC"/>
</dbReference>
<evidence type="ECO:0000313" key="7">
    <source>
        <dbReference type="EMBL" id="MBO0356042.1"/>
    </source>
</evidence>
<dbReference type="EMBL" id="JAFLNL010000015">
    <property type="protein sequence ID" value="MBO0356042.1"/>
    <property type="molecule type" value="Genomic_DNA"/>
</dbReference>
<dbReference type="NCBIfam" id="TIGR00700">
    <property type="entry name" value="GABAtrnsam"/>
    <property type="match status" value="1"/>
</dbReference>